<evidence type="ECO:0000313" key="4">
    <source>
        <dbReference type="EMBL" id="QGZ31314.1"/>
    </source>
</evidence>
<dbReference type="InterPro" id="IPR001509">
    <property type="entry name" value="Epimerase_deHydtase"/>
</dbReference>
<feature type="domain" description="DUF1731" evidence="3">
    <location>
        <begin position="250"/>
        <end position="296"/>
    </location>
</feature>
<sequence>MNILLTGGTGLIGRALCRHWLAEGHALWVWSRAPERVGERCGERVTGIGQLHEADEVALDAVVNLAGAPIADRPWTRARRLLLWNSRIKLTEQLIEWLSGRQQLPGVLISGSAVGWYGDGGERELTEDDGPATNDFASQLCGAWEESAMRAQRLGIRVVVVRTGLVLAGQGGFMQRLLPLFRLGLGGRQGSGRQWMSWIHLDDQIALIDFLLRQPAASGPYNACSPQPVRNAEFATALGRSLERPAVLPVPAVVLRCALGEMSGLVLGGQKVIPARLQASGFRFSFVELDAALADLRKSRSAV</sequence>
<dbReference type="Gene3D" id="3.40.50.720">
    <property type="entry name" value="NAD(P)-binding Rossmann-like Domain"/>
    <property type="match status" value="1"/>
</dbReference>
<evidence type="ECO:0000259" key="3">
    <source>
        <dbReference type="Pfam" id="PF08338"/>
    </source>
</evidence>
<accession>A0A6I6LL58</accession>
<comment type="similarity">
    <text evidence="1">Belongs to the NAD(P)-dependent epimerase/dehydratase family. SDR39U1 subfamily.</text>
</comment>
<dbReference type="Pfam" id="PF08338">
    <property type="entry name" value="DUF1731"/>
    <property type="match status" value="1"/>
</dbReference>
<dbReference type="OrthoDB" id="9801773at2"/>
<name>A0A6I6LL58_STUST</name>
<dbReference type="PANTHER" id="PTHR11092:SF0">
    <property type="entry name" value="EPIMERASE FAMILY PROTEIN SDR39U1"/>
    <property type="match status" value="1"/>
</dbReference>
<organism evidence="4 5">
    <name type="scientific">Stutzerimonas stutzeri</name>
    <name type="common">Pseudomonas stutzeri</name>
    <dbReference type="NCBI Taxonomy" id="316"/>
    <lineage>
        <taxon>Bacteria</taxon>
        <taxon>Pseudomonadati</taxon>
        <taxon>Pseudomonadota</taxon>
        <taxon>Gammaproteobacteria</taxon>
        <taxon>Pseudomonadales</taxon>
        <taxon>Pseudomonadaceae</taxon>
        <taxon>Stutzerimonas</taxon>
    </lineage>
</organism>
<dbReference type="SUPFAM" id="SSF51735">
    <property type="entry name" value="NAD(P)-binding Rossmann-fold domains"/>
    <property type="match status" value="1"/>
</dbReference>
<gene>
    <name evidence="4" type="ORF">GQA94_15030</name>
</gene>
<dbReference type="EMBL" id="CP046902">
    <property type="protein sequence ID" value="QGZ31314.1"/>
    <property type="molecule type" value="Genomic_DNA"/>
</dbReference>
<dbReference type="RefSeq" id="WP_158188776.1">
    <property type="nucleotide sequence ID" value="NZ_CP046902.1"/>
</dbReference>
<dbReference type="Pfam" id="PF01370">
    <property type="entry name" value="Epimerase"/>
    <property type="match status" value="1"/>
</dbReference>
<evidence type="ECO:0000313" key="5">
    <source>
        <dbReference type="Proteomes" id="UP000438983"/>
    </source>
</evidence>
<dbReference type="Proteomes" id="UP000438983">
    <property type="component" value="Chromosome"/>
</dbReference>
<dbReference type="InterPro" id="IPR036291">
    <property type="entry name" value="NAD(P)-bd_dom_sf"/>
</dbReference>
<protein>
    <submittedName>
        <fullName evidence="4">TIGR01777 family protein</fullName>
    </submittedName>
</protein>
<evidence type="ECO:0000259" key="2">
    <source>
        <dbReference type="Pfam" id="PF01370"/>
    </source>
</evidence>
<evidence type="ECO:0000256" key="1">
    <source>
        <dbReference type="ARBA" id="ARBA00009353"/>
    </source>
</evidence>
<dbReference type="InterPro" id="IPR010099">
    <property type="entry name" value="SDR39U1"/>
</dbReference>
<dbReference type="NCBIfam" id="TIGR01777">
    <property type="entry name" value="yfcH"/>
    <property type="match status" value="1"/>
</dbReference>
<dbReference type="CDD" id="cd05242">
    <property type="entry name" value="SDR_a8"/>
    <property type="match status" value="1"/>
</dbReference>
<dbReference type="PANTHER" id="PTHR11092">
    <property type="entry name" value="SUGAR NUCLEOTIDE EPIMERASE RELATED"/>
    <property type="match status" value="1"/>
</dbReference>
<feature type="domain" description="NAD-dependent epimerase/dehydratase" evidence="2">
    <location>
        <begin position="3"/>
        <end position="222"/>
    </location>
</feature>
<dbReference type="InterPro" id="IPR013549">
    <property type="entry name" value="DUF1731"/>
</dbReference>
<proteinExistence type="inferred from homology"/>
<dbReference type="AlphaFoldDB" id="A0A6I6LL58"/>
<reference evidence="4 5" key="1">
    <citation type="submission" date="2019-12" db="EMBL/GenBank/DDBJ databases">
        <title>Complete genome sequence of Pseudomonas stutzeri.</title>
        <authorList>
            <person name="Lim S.R."/>
            <person name="Kim J.H."/>
        </authorList>
    </citation>
    <scope>NUCLEOTIDE SEQUENCE [LARGE SCALE GENOMIC DNA]</scope>
    <source>
        <strain evidence="4 5">PM101005</strain>
    </source>
</reference>